<comment type="similarity">
    <text evidence="1 7">Belongs to the SbcD family.</text>
</comment>
<comment type="caution">
    <text evidence="11">The sequence shown here is derived from an EMBL/GenBank/DDBJ whole genome shotgun (WGS) entry which is preliminary data.</text>
</comment>
<dbReference type="GO" id="GO:0006310">
    <property type="term" value="P:DNA recombination"/>
    <property type="evidence" value="ECO:0007669"/>
    <property type="project" value="UniProtKB-KW"/>
</dbReference>
<dbReference type="RefSeq" id="WP_143248836.1">
    <property type="nucleotide sequence ID" value="NZ_MWWV01000003.1"/>
</dbReference>
<evidence type="ECO:0000256" key="5">
    <source>
        <dbReference type="ARBA" id="ARBA00022801"/>
    </source>
</evidence>
<keyword evidence="6 7" id="KW-0269">Exonuclease</keyword>
<comment type="function">
    <text evidence="7">SbcCD cleaves DNA hairpin structures. These structures can inhibit DNA replication and are intermediates in certain DNA recombination reactions. The complex acts as a 3'-&gt;5' double strand exonuclease that can open hairpins. It also has a 5' single-strand endonuclease activity.</text>
</comment>
<dbReference type="CDD" id="cd00840">
    <property type="entry name" value="MPP_Mre11_N"/>
    <property type="match status" value="1"/>
</dbReference>
<gene>
    <name evidence="7" type="primary">sbcD</name>
    <name evidence="11" type="ORF">BTIS_0343</name>
</gene>
<dbReference type="InterPro" id="IPR004843">
    <property type="entry name" value="Calcineurin-like_PHP"/>
</dbReference>
<dbReference type="InterPro" id="IPR041796">
    <property type="entry name" value="Mre11_N"/>
</dbReference>
<sequence>MRILHTSDWHIGRRFKGVDLVEYQRRALDWLIDTVQREHVDVVCVSGDVYDSPMPSAASVDLLDDALTRLTSIIDDEGRPAVDVIVTPGNHDSARKLGFGARMMRPNLHLRCEIAQIADPVIVTRGGADGREDRLAVYALPYLDPDVARPALEKLLEYENAKDFAQLDSCAVSQEDTRPKEKAEHVGREDGDNPRNSGDNRNANDAPGRFRRTDPVDPVDHGDADIRSNSGDTPETTDDVAPRLRIPRSHEGVMTAAMRLIRMDLQRRRQQAEAEGVSFHAVLMAHAFVSGAAPSDSERNITIGGVDSVPAAVFSNSGLDYLALGHLHRAQQVRIPSGSAVVPDGLDDDRDSTNTENEKTSIAAHVANPNASKSGDPADLVPIEPHKSIGSVTAPQRAKTSMFKSGNSAPPLARYSGSLLAYSFSEACTPPVVGNGKSVVIVDMPEPSDTPVRPSLRTIPVESAQPALVRLAGSPEELLGDLAESHRHDWVSLTVVSDTYPHGMYQKLDAAYEHALEKNFKITQRSAGTADSANGSGPDRAMANLHETRSELDVLTGFVRYTLGREPNDGEIAVLRDAVERVHATDDEKADTTTSTAATTLGAPAPVATDTATVETATPANRKGARA</sequence>
<dbReference type="EMBL" id="MWWV01000003">
    <property type="protein sequence ID" value="OZG58622.1"/>
    <property type="molecule type" value="Genomic_DNA"/>
</dbReference>
<dbReference type="InterPro" id="IPR050535">
    <property type="entry name" value="DNA_Repair-Maintenance_Comp"/>
</dbReference>
<keyword evidence="12" id="KW-1185">Reference proteome</keyword>
<evidence type="ECO:0000259" key="9">
    <source>
        <dbReference type="Pfam" id="PF00149"/>
    </source>
</evidence>
<evidence type="ECO:0000256" key="8">
    <source>
        <dbReference type="SAM" id="MobiDB-lite"/>
    </source>
</evidence>
<feature type="domain" description="Calcineurin-like phosphoesterase" evidence="9">
    <location>
        <begin position="1"/>
        <end position="111"/>
    </location>
</feature>
<accession>A0A261FHK1</accession>
<dbReference type="SUPFAM" id="SSF56300">
    <property type="entry name" value="Metallo-dependent phosphatases"/>
    <property type="match status" value="1"/>
</dbReference>
<evidence type="ECO:0000259" key="10">
    <source>
        <dbReference type="Pfam" id="PF12320"/>
    </source>
</evidence>
<evidence type="ECO:0000256" key="6">
    <source>
        <dbReference type="ARBA" id="ARBA00022839"/>
    </source>
</evidence>
<dbReference type="AlphaFoldDB" id="A0A261FHK1"/>
<evidence type="ECO:0000256" key="1">
    <source>
        <dbReference type="ARBA" id="ARBA00010555"/>
    </source>
</evidence>
<dbReference type="NCBIfam" id="TIGR00619">
    <property type="entry name" value="sbcd"/>
    <property type="match status" value="1"/>
</dbReference>
<keyword evidence="7" id="KW-0255">Endonuclease</keyword>
<dbReference type="InterPro" id="IPR026843">
    <property type="entry name" value="SbcD_C"/>
</dbReference>
<keyword evidence="4 7" id="KW-0540">Nuclease</keyword>
<evidence type="ECO:0000256" key="4">
    <source>
        <dbReference type="ARBA" id="ARBA00022722"/>
    </source>
</evidence>
<dbReference type="Pfam" id="PF00149">
    <property type="entry name" value="Metallophos"/>
    <property type="match status" value="1"/>
</dbReference>
<dbReference type="PANTHER" id="PTHR30337">
    <property type="entry name" value="COMPONENT OF ATP-DEPENDENT DSDNA EXONUCLEASE"/>
    <property type="match status" value="1"/>
</dbReference>
<feature type="region of interest" description="Disordered" evidence="8">
    <location>
        <begin position="584"/>
        <end position="627"/>
    </location>
</feature>
<feature type="domain" description="Nuclease SbcCD subunit D C-terminal" evidence="10">
    <location>
        <begin position="468"/>
        <end position="558"/>
    </location>
</feature>
<evidence type="ECO:0000256" key="2">
    <source>
        <dbReference type="ARBA" id="ARBA00011322"/>
    </source>
</evidence>
<dbReference type="GO" id="GO:0004519">
    <property type="term" value="F:endonuclease activity"/>
    <property type="evidence" value="ECO:0007669"/>
    <property type="project" value="UniProtKB-KW"/>
</dbReference>
<feature type="compositionally biased region" description="Low complexity" evidence="8">
    <location>
        <begin position="592"/>
        <end position="620"/>
    </location>
</feature>
<dbReference type="InterPro" id="IPR029052">
    <property type="entry name" value="Metallo-depent_PP-like"/>
</dbReference>
<feature type="compositionally biased region" description="Basic and acidic residues" evidence="8">
    <location>
        <begin position="211"/>
        <end position="226"/>
    </location>
</feature>
<reference evidence="11 12" key="1">
    <citation type="journal article" date="2017" name="BMC Genomics">
        <title>Comparative genomic and phylogenomic analyses of the Bifidobacteriaceae family.</title>
        <authorList>
            <person name="Lugli G.A."/>
            <person name="Milani C."/>
            <person name="Turroni F."/>
            <person name="Duranti S."/>
            <person name="Mancabelli L."/>
            <person name="Mangifesta M."/>
            <person name="Ferrario C."/>
            <person name="Modesto M."/>
            <person name="Mattarelli P."/>
            <person name="Jiri K."/>
            <person name="van Sinderen D."/>
            <person name="Ventura M."/>
        </authorList>
    </citation>
    <scope>NUCLEOTIDE SEQUENCE [LARGE SCALE GENOMIC DNA]</scope>
    <source>
        <strain evidence="11 12">DSM 100201</strain>
    </source>
</reference>
<dbReference type="Proteomes" id="UP000216444">
    <property type="component" value="Unassembled WGS sequence"/>
</dbReference>
<evidence type="ECO:0000313" key="12">
    <source>
        <dbReference type="Proteomes" id="UP000216444"/>
    </source>
</evidence>
<comment type="subunit">
    <text evidence="2 7">Heterodimer of SbcC and SbcD.</text>
</comment>
<dbReference type="Pfam" id="PF12320">
    <property type="entry name" value="SbcD_C"/>
    <property type="match status" value="1"/>
</dbReference>
<dbReference type="Gene3D" id="3.60.21.10">
    <property type="match status" value="1"/>
</dbReference>
<evidence type="ECO:0000313" key="11">
    <source>
        <dbReference type="EMBL" id="OZG58622.1"/>
    </source>
</evidence>
<name>A0A261FHK1_9BIFI</name>
<evidence type="ECO:0000256" key="7">
    <source>
        <dbReference type="RuleBase" id="RU363069"/>
    </source>
</evidence>
<protein>
    <recommendedName>
        <fullName evidence="3 7">Nuclease SbcCD subunit D</fullName>
    </recommendedName>
</protein>
<feature type="compositionally biased region" description="Polar residues" evidence="8">
    <location>
        <begin position="194"/>
        <end position="203"/>
    </location>
</feature>
<proteinExistence type="inferred from homology"/>
<dbReference type="PANTHER" id="PTHR30337:SF0">
    <property type="entry name" value="NUCLEASE SBCCD SUBUNIT D"/>
    <property type="match status" value="1"/>
</dbReference>
<dbReference type="GO" id="GO:0006260">
    <property type="term" value="P:DNA replication"/>
    <property type="evidence" value="ECO:0007669"/>
    <property type="project" value="UniProtKB-KW"/>
</dbReference>
<dbReference type="InterPro" id="IPR004593">
    <property type="entry name" value="SbcD"/>
</dbReference>
<keyword evidence="5 7" id="KW-0378">Hydrolase</keyword>
<organism evidence="11 12">
    <name type="scientific">Bifidobacterium tissieri</name>
    <dbReference type="NCBI Taxonomy" id="1630162"/>
    <lineage>
        <taxon>Bacteria</taxon>
        <taxon>Bacillati</taxon>
        <taxon>Actinomycetota</taxon>
        <taxon>Actinomycetes</taxon>
        <taxon>Bifidobacteriales</taxon>
        <taxon>Bifidobacteriaceae</taxon>
        <taxon>Bifidobacterium</taxon>
    </lineage>
</organism>
<evidence type="ECO:0000256" key="3">
    <source>
        <dbReference type="ARBA" id="ARBA00013365"/>
    </source>
</evidence>
<feature type="compositionally biased region" description="Basic and acidic residues" evidence="8">
    <location>
        <begin position="175"/>
        <end position="193"/>
    </location>
</feature>
<keyword evidence="7" id="KW-0233">DNA recombination</keyword>
<keyword evidence="7" id="KW-0235">DNA replication</keyword>
<feature type="region of interest" description="Disordered" evidence="8">
    <location>
        <begin position="169"/>
        <end position="242"/>
    </location>
</feature>
<feature type="region of interest" description="Disordered" evidence="8">
    <location>
        <begin position="339"/>
        <end position="358"/>
    </location>
</feature>
<dbReference type="GO" id="GO:0008408">
    <property type="term" value="F:3'-5' exonuclease activity"/>
    <property type="evidence" value="ECO:0007669"/>
    <property type="project" value="InterPro"/>
</dbReference>